<keyword evidence="3" id="KW-0418">Kinase</keyword>
<keyword evidence="3" id="KW-0808">Transferase</keyword>
<dbReference type="RefSeq" id="WP_343966308.1">
    <property type="nucleotide sequence ID" value="NZ_BAAAGK010000039.1"/>
</dbReference>
<dbReference type="Pfam" id="PF18723">
    <property type="entry name" value="HMUDK_hel"/>
    <property type="match status" value="1"/>
</dbReference>
<evidence type="ECO:0000259" key="2">
    <source>
        <dbReference type="Pfam" id="PF18723"/>
    </source>
</evidence>
<dbReference type="EMBL" id="JBHTEE010000001">
    <property type="protein sequence ID" value="MFC7600110.1"/>
    <property type="molecule type" value="Genomic_DNA"/>
</dbReference>
<organism evidence="3 4">
    <name type="scientific">Streptosporangium amethystogenes subsp. fukuiense</name>
    <dbReference type="NCBI Taxonomy" id="698418"/>
    <lineage>
        <taxon>Bacteria</taxon>
        <taxon>Bacillati</taxon>
        <taxon>Actinomycetota</taxon>
        <taxon>Actinomycetes</taxon>
        <taxon>Streptosporangiales</taxon>
        <taxon>Streptosporangiaceae</taxon>
        <taxon>Streptosporangium</taxon>
    </lineage>
</organism>
<feature type="region of interest" description="Disordered" evidence="1">
    <location>
        <begin position="1"/>
        <end position="20"/>
    </location>
</feature>
<dbReference type="Proteomes" id="UP001596514">
    <property type="component" value="Unassembled WGS sequence"/>
</dbReference>
<dbReference type="InterPro" id="IPR040684">
    <property type="entry name" value="HMUDK_hel"/>
</dbReference>
<name>A0ABW2SV96_9ACTN</name>
<keyword evidence="4" id="KW-1185">Reference proteome</keyword>
<proteinExistence type="predicted"/>
<evidence type="ECO:0000313" key="4">
    <source>
        <dbReference type="Proteomes" id="UP001596514"/>
    </source>
</evidence>
<reference evidence="4" key="1">
    <citation type="journal article" date="2019" name="Int. J. Syst. Evol. Microbiol.">
        <title>The Global Catalogue of Microorganisms (GCM) 10K type strain sequencing project: providing services to taxonomists for standard genome sequencing and annotation.</title>
        <authorList>
            <consortium name="The Broad Institute Genomics Platform"/>
            <consortium name="The Broad Institute Genome Sequencing Center for Infectious Disease"/>
            <person name="Wu L."/>
            <person name="Ma J."/>
        </authorList>
    </citation>
    <scope>NUCLEOTIDE SEQUENCE [LARGE SCALE GENOMIC DNA]</scope>
    <source>
        <strain evidence="4">JCM 10083</strain>
    </source>
</reference>
<protein>
    <submittedName>
        <fullName evidence="3">Nucleotide kinase domain-containing protein</fullName>
    </submittedName>
</protein>
<feature type="domain" description="5-hmdU DNA kinase helical" evidence="2">
    <location>
        <begin position="32"/>
        <end position="308"/>
    </location>
</feature>
<comment type="caution">
    <text evidence="3">The sequence shown here is derived from an EMBL/GenBank/DDBJ whole genome shotgun (WGS) entry which is preliminary data.</text>
</comment>
<accession>A0ABW2SV96</accession>
<gene>
    <name evidence="3" type="ORF">ACFQVD_08315</name>
</gene>
<sequence>MVSMLQAPSRPQAQDGEPPTVVRIAGRTLRPTPVFDTYWRFAAARQQVYLARLGEAPPPACQDPVLAQHRFTNCFRAADRVSQYLIGQVSYRGDQEWREVFFRTMLFKVFNKIQTWQLLEKHLGEVTWSGYDFQVLDGVLSKAFAAGERLYSAAYITPPPALGEQRKHSNHLRLIALMMDQEAPERVQQSASMHEAYEVLLSFPAIGPFLAYQYLIDLNYAAQMSFSEMDFVVPGPGARDGIRKCFGPAAGGLEAEVIHYMADTQQEHFGRLGLSFTGLRGRPLQLIDCQNLFCEVDKYARVVHPEVAGISGRSRIKQLYRADAAHLSAWFPPKWGVNA</sequence>
<dbReference type="GO" id="GO:0016301">
    <property type="term" value="F:kinase activity"/>
    <property type="evidence" value="ECO:0007669"/>
    <property type="project" value="UniProtKB-KW"/>
</dbReference>
<evidence type="ECO:0000256" key="1">
    <source>
        <dbReference type="SAM" id="MobiDB-lite"/>
    </source>
</evidence>
<evidence type="ECO:0000313" key="3">
    <source>
        <dbReference type="EMBL" id="MFC7600110.1"/>
    </source>
</evidence>